<dbReference type="SMART" id="SM00800">
    <property type="entry name" value="uDENN"/>
    <property type="match status" value="1"/>
</dbReference>
<dbReference type="PROSITE" id="PS50211">
    <property type="entry name" value="DENN"/>
    <property type="match status" value="1"/>
</dbReference>
<evidence type="ECO:0000256" key="2">
    <source>
        <dbReference type="ARBA" id="ARBA00022658"/>
    </source>
</evidence>
<dbReference type="GO" id="GO:0006897">
    <property type="term" value="P:endocytosis"/>
    <property type="evidence" value="ECO:0007669"/>
    <property type="project" value="TreeGrafter"/>
</dbReference>
<dbReference type="InterPro" id="IPR037516">
    <property type="entry name" value="Tripartite_DENN"/>
</dbReference>
<dbReference type="Gene3D" id="3.30.450.200">
    <property type="match status" value="1"/>
</dbReference>
<dbReference type="GO" id="GO:0005085">
    <property type="term" value="F:guanyl-nucleotide exchange factor activity"/>
    <property type="evidence" value="ECO:0007669"/>
    <property type="project" value="UniProtKB-KW"/>
</dbReference>
<feature type="region of interest" description="Disordered" evidence="4">
    <location>
        <begin position="607"/>
        <end position="675"/>
    </location>
</feature>
<dbReference type="SMART" id="SM00801">
    <property type="entry name" value="dDENN"/>
    <property type="match status" value="1"/>
</dbReference>
<evidence type="ECO:0000256" key="1">
    <source>
        <dbReference type="ARBA" id="ARBA00004132"/>
    </source>
</evidence>
<proteinExistence type="predicted"/>
<evidence type="ECO:0000256" key="4">
    <source>
        <dbReference type="SAM" id="MobiDB-lite"/>
    </source>
</evidence>
<dbReference type="InterPro" id="IPR040032">
    <property type="entry name" value="DENND1A/B/C"/>
</dbReference>
<keyword evidence="2" id="KW-0344">Guanine-nucleotide releasing factor</keyword>
<keyword evidence="7" id="KW-1185">Reference proteome</keyword>
<dbReference type="GO" id="GO:0032456">
    <property type="term" value="P:endocytic recycling"/>
    <property type="evidence" value="ECO:0007669"/>
    <property type="project" value="TreeGrafter"/>
</dbReference>
<dbReference type="InterPro" id="IPR043153">
    <property type="entry name" value="DENN_C"/>
</dbReference>
<evidence type="ECO:0000313" key="6">
    <source>
        <dbReference type="EMBL" id="KAK7930174.1"/>
    </source>
</evidence>
<dbReference type="Gene3D" id="3.40.50.11500">
    <property type="match status" value="1"/>
</dbReference>
<feature type="region of interest" description="Disordered" evidence="4">
    <location>
        <begin position="458"/>
        <end position="482"/>
    </location>
</feature>
<dbReference type="InterPro" id="IPR005113">
    <property type="entry name" value="uDENN_dom"/>
</dbReference>
<dbReference type="Gene3D" id="6.10.140.1000">
    <property type="match status" value="1"/>
</dbReference>
<protein>
    <recommendedName>
        <fullName evidence="5">UDENN domain-containing protein</fullName>
    </recommendedName>
</protein>
<dbReference type="AlphaFoldDB" id="A0AAW0PVV1"/>
<keyword evidence="3" id="KW-0968">Cytoplasmic vesicle</keyword>
<organism evidence="6 7">
    <name type="scientific">Mugilogobius chulae</name>
    <name type="common">yellowstripe goby</name>
    <dbReference type="NCBI Taxonomy" id="88201"/>
    <lineage>
        <taxon>Eukaryota</taxon>
        <taxon>Metazoa</taxon>
        <taxon>Chordata</taxon>
        <taxon>Craniata</taxon>
        <taxon>Vertebrata</taxon>
        <taxon>Euteleostomi</taxon>
        <taxon>Actinopterygii</taxon>
        <taxon>Neopterygii</taxon>
        <taxon>Teleostei</taxon>
        <taxon>Neoteleostei</taxon>
        <taxon>Acanthomorphata</taxon>
        <taxon>Gobiaria</taxon>
        <taxon>Gobiiformes</taxon>
        <taxon>Gobioidei</taxon>
        <taxon>Gobiidae</taxon>
        <taxon>Gobionellinae</taxon>
        <taxon>Mugilogobius</taxon>
    </lineage>
</organism>
<dbReference type="PANTHER" id="PTHR13196:SF25">
    <property type="entry name" value="DENN DOMAIN-CONTAINING PROTEIN 1C"/>
    <property type="match status" value="1"/>
</dbReference>
<dbReference type="Pfam" id="PF02141">
    <property type="entry name" value="DENN"/>
    <property type="match status" value="1"/>
</dbReference>
<dbReference type="Pfam" id="PF03456">
    <property type="entry name" value="uDENN"/>
    <property type="match status" value="1"/>
</dbReference>
<feature type="compositionally biased region" description="Polar residues" evidence="4">
    <location>
        <begin position="619"/>
        <end position="629"/>
    </location>
</feature>
<dbReference type="Pfam" id="PF03455">
    <property type="entry name" value="dDENN"/>
    <property type="match status" value="1"/>
</dbReference>
<evidence type="ECO:0000313" key="7">
    <source>
        <dbReference type="Proteomes" id="UP001460270"/>
    </source>
</evidence>
<dbReference type="PANTHER" id="PTHR13196">
    <property type="entry name" value="DENN DOMAIN-CONTAINING"/>
    <property type="match status" value="1"/>
</dbReference>
<reference evidence="7" key="1">
    <citation type="submission" date="2024-04" db="EMBL/GenBank/DDBJ databases">
        <title>Salinicola lusitanus LLJ914,a marine bacterium isolated from the Okinawa Trough.</title>
        <authorList>
            <person name="Li J."/>
        </authorList>
    </citation>
    <scope>NUCLEOTIDE SEQUENCE [LARGE SCALE GENOMIC DNA]</scope>
</reference>
<name>A0AAW0PVV1_9GOBI</name>
<dbReference type="FunFam" id="3.40.50.11500:FF:000001">
    <property type="entry name" value="Putative DENN domain-containing protein 1A"/>
    <property type="match status" value="1"/>
</dbReference>
<evidence type="ECO:0000259" key="5">
    <source>
        <dbReference type="PROSITE" id="PS50211"/>
    </source>
</evidence>
<dbReference type="Proteomes" id="UP001460270">
    <property type="component" value="Unassembled WGS sequence"/>
</dbReference>
<evidence type="ECO:0000256" key="3">
    <source>
        <dbReference type="ARBA" id="ARBA00023329"/>
    </source>
</evidence>
<dbReference type="GO" id="GO:0030136">
    <property type="term" value="C:clathrin-coated vesicle"/>
    <property type="evidence" value="ECO:0007669"/>
    <property type="project" value="UniProtKB-SubCell"/>
</dbReference>
<dbReference type="EMBL" id="JBBPFD010000004">
    <property type="protein sequence ID" value="KAK7930174.1"/>
    <property type="molecule type" value="Genomic_DNA"/>
</dbReference>
<dbReference type="FunFam" id="3.30.450.200:FF:000003">
    <property type="entry name" value="DENN domain containing 1A"/>
    <property type="match status" value="1"/>
</dbReference>
<comment type="subcellular location">
    <subcellularLocation>
        <location evidence="1">Cytoplasmic vesicle</location>
        <location evidence="1">Clathrin-coated vesicle</location>
    </subcellularLocation>
</comment>
<dbReference type="InterPro" id="IPR001194">
    <property type="entry name" value="cDENN_dom"/>
</dbReference>
<comment type="caution">
    <text evidence="6">The sequence shown here is derived from an EMBL/GenBank/DDBJ whole genome shotgun (WGS) entry which is preliminary data.</text>
</comment>
<gene>
    <name evidence="6" type="ORF">WMY93_006569</name>
</gene>
<dbReference type="SMART" id="SM00799">
    <property type="entry name" value="DENN"/>
    <property type="match status" value="1"/>
</dbReference>
<accession>A0AAW0PVV1</accession>
<feature type="compositionally biased region" description="Polar residues" evidence="4">
    <location>
        <begin position="472"/>
        <end position="482"/>
    </location>
</feature>
<dbReference type="InterPro" id="IPR005112">
    <property type="entry name" value="dDENN_dom"/>
</dbReference>
<dbReference type="GO" id="GO:0005829">
    <property type="term" value="C:cytosol"/>
    <property type="evidence" value="ECO:0007669"/>
    <property type="project" value="TreeGrafter"/>
</dbReference>
<sequence length="752" mass="85603">MGSRLKQNPERTFYWFFEATCPVARDRDPGVQFMFPEDFTDEESCQTLPRFCFPYDIQRARDGVAVQHFTFALTDLEGCQRFGFCRLANSSQTCLCILSYLPWFEVFYKLLNNLADYLSKGQTNEARTLLGELYKQPVPLVSRGSVTLSMGEQVRVSTEVSLTVGHPEAKWVPYFIAPDPRSLPSIPESRNLTELIVAVDVGNLLQLYASMLFERRILIFASKLSTLTSCVHALSAVLFPMSWQHIFIPVLPSHLLDYSCAPMPYLIGVHTSLSEKVRSRGLEEVVILNVDTNTLETPFDDFKRIPSDVMSQLKMSLKRQAVSPGCGVSRAFLKAQAMLFGGYREALSTQNGELSFNQEHFLDHKSNSMRHFLQSAVHLQFFRHFIDSRLDILNKGQEPDDLFEEEIENCEASPGKSRSYQQLVGNIKKGGGALILNVKSNMKAKGLTKSGLKSLLNHKQSHTEEPRLQRGGSVSHQRTASDDLTTAHRIGRSRPRRPVQKHRVLIDEAKIEDTNGTWDRTELNHDSDDQREEENDLLLCDPEEMDLLGEIFDTLSSRSSHDRGLLYGTRSLDLFGPDSHDFITKRYDANPSQESLCISGSSSLHSWQQETSEDLSDIAQDSDQVSLEQSKMEEQEEEEEEEKTPIFSETQVVHSSLQDEAEQTKVEENEQTSTLSETKAIVISLQDEAEQTKMEENEQTQQLVRLKPFLTAYKKKQNKQMKKLTVRMTAHLRTKKLLNKSVTQKRMKACTW</sequence>
<feature type="compositionally biased region" description="Polar residues" evidence="4">
    <location>
        <begin position="647"/>
        <end position="658"/>
    </location>
</feature>
<dbReference type="GO" id="GO:1901981">
    <property type="term" value="F:phosphatidylinositol phosphate binding"/>
    <property type="evidence" value="ECO:0007669"/>
    <property type="project" value="TreeGrafter"/>
</dbReference>
<feature type="domain" description="UDENN" evidence="5">
    <location>
        <begin position="13"/>
        <end position="396"/>
    </location>
</feature>